<dbReference type="Proteomes" id="UP000466024">
    <property type="component" value="Unassembled WGS sequence"/>
</dbReference>
<name>A0A640WGV1_9GAMM</name>
<dbReference type="PANTHER" id="PTHR45953">
    <property type="entry name" value="IDURONATE 2-SULFATASE"/>
    <property type="match status" value="1"/>
</dbReference>
<dbReference type="GO" id="GO:0046872">
    <property type="term" value="F:metal ion binding"/>
    <property type="evidence" value="ECO:0007669"/>
    <property type="project" value="UniProtKB-KW"/>
</dbReference>
<sequence length="508" mass="58517">MNIISVLVDSFNKDVLKTYNPDSDVRCPNLEAFAARACIFENHFVGSLPCMPARREIMSGRKDFLWRPWGPMEVFDDRLASHMAKGGYRTGIVTDHYHYWEEEANGYVEDFESITFVRGHELDRHKLATEENIPPWVGKMMEYRREGALQYYANVKNFEGEEDYFPARVFTEATEWLDKNAGKTPFYLHIESFDVHEPFDVPEPYASQYLKPGERAKALKQRYNIWPPYQKYDDLSRFFDHTDEAELDFIRTQYKGKASMVDHWFGKLMNKLDELDLWDDTVVVFTTDHGHDLGERGGFGKQYPHYDSHANIPLMVWHPAHPGAGQRVESLTQTVDLFATLLDLAGLPCPASAPHSRSFLPSVVDSENTGREAILYGTFGQGICITDGEWTLFRSPAAGKPLHAYSSFIARPLLVDNPVDGRVGKMPEPPSGQGYFDGSIPYPLWQIPVQVDPRSHEHFLFNRRKDPAQHDNLWQRQPETRDRLLEKLRGMMCEEGAPDEQFDRLQLN</sequence>
<proteinExistence type="predicted"/>
<evidence type="ECO:0000313" key="4">
    <source>
        <dbReference type="EMBL" id="KAA0019640.1"/>
    </source>
</evidence>
<protein>
    <submittedName>
        <fullName evidence="4">Sulfatase</fullName>
    </submittedName>
</protein>
<dbReference type="InterPro" id="IPR017850">
    <property type="entry name" value="Alkaline_phosphatase_core_sf"/>
</dbReference>
<dbReference type="GO" id="GO:0005737">
    <property type="term" value="C:cytoplasm"/>
    <property type="evidence" value="ECO:0007669"/>
    <property type="project" value="TreeGrafter"/>
</dbReference>
<organism evidence="4 5">
    <name type="scientific">Salinicola corii</name>
    <dbReference type="NCBI Taxonomy" id="2606937"/>
    <lineage>
        <taxon>Bacteria</taxon>
        <taxon>Pseudomonadati</taxon>
        <taxon>Pseudomonadota</taxon>
        <taxon>Gammaproteobacteria</taxon>
        <taxon>Oceanospirillales</taxon>
        <taxon>Halomonadaceae</taxon>
        <taxon>Salinicola</taxon>
    </lineage>
</organism>
<evidence type="ECO:0000313" key="5">
    <source>
        <dbReference type="Proteomes" id="UP000466024"/>
    </source>
</evidence>
<comment type="caution">
    <text evidence="4">The sequence shown here is derived from an EMBL/GenBank/DDBJ whole genome shotgun (WGS) entry which is preliminary data.</text>
</comment>
<dbReference type="InterPro" id="IPR000917">
    <property type="entry name" value="Sulfatase_N"/>
</dbReference>
<dbReference type="CDD" id="cd16148">
    <property type="entry name" value="sulfatase_like"/>
    <property type="match status" value="1"/>
</dbReference>
<keyword evidence="5" id="KW-1185">Reference proteome</keyword>
<accession>A0A640WGV1</accession>
<dbReference type="RefSeq" id="WP_149434241.1">
    <property type="nucleotide sequence ID" value="NZ_VTPX01000002.1"/>
</dbReference>
<evidence type="ECO:0000256" key="2">
    <source>
        <dbReference type="ARBA" id="ARBA00022801"/>
    </source>
</evidence>
<dbReference type="SUPFAM" id="SSF53649">
    <property type="entry name" value="Alkaline phosphatase-like"/>
    <property type="match status" value="1"/>
</dbReference>
<keyword evidence="1" id="KW-0479">Metal-binding</keyword>
<evidence type="ECO:0000259" key="3">
    <source>
        <dbReference type="Pfam" id="PF00884"/>
    </source>
</evidence>
<keyword evidence="2" id="KW-0378">Hydrolase</keyword>
<dbReference type="Pfam" id="PF00884">
    <property type="entry name" value="Sulfatase"/>
    <property type="match status" value="1"/>
</dbReference>
<dbReference type="PANTHER" id="PTHR45953:SF1">
    <property type="entry name" value="IDURONATE 2-SULFATASE"/>
    <property type="match status" value="1"/>
</dbReference>
<dbReference type="AlphaFoldDB" id="A0A640WGV1"/>
<dbReference type="EMBL" id="VTPX01000002">
    <property type="protein sequence ID" value="KAA0019640.1"/>
    <property type="molecule type" value="Genomic_DNA"/>
</dbReference>
<gene>
    <name evidence="4" type="ORF">F0A16_04705</name>
</gene>
<dbReference type="GO" id="GO:0008484">
    <property type="term" value="F:sulfuric ester hydrolase activity"/>
    <property type="evidence" value="ECO:0007669"/>
    <property type="project" value="TreeGrafter"/>
</dbReference>
<evidence type="ECO:0000256" key="1">
    <source>
        <dbReference type="ARBA" id="ARBA00022723"/>
    </source>
</evidence>
<feature type="domain" description="Sulfatase N-terminal" evidence="3">
    <location>
        <begin position="2"/>
        <end position="346"/>
    </location>
</feature>
<reference evidence="4 5" key="1">
    <citation type="submission" date="2019-08" db="EMBL/GenBank/DDBJ databases">
        <title>Bioinformatics analysis of the strain L3 and L5.</title>
        <authorList>
            <person name="Li X."/>
        </authorList>
    </citation>
    <scope>NUCLEOTIDE SEQUENCE [LARGE SCALE GENOMIC DNA]</scope>
    <source>
        <strain evidence="4 5">L3</strain>
    </source>
</reference>
<dbReference type="Gene3D" id="3.40.720.10">
    <property type="entry name" value="Alkaline Phosphatase, subunit A"/>
    <property type="match status" value="1"/>
</dbReference>